<dbReference type="SUPFAM" id="SSF69318">
    <property type="entry name" value="Integrin alpha N-terminal domain"/>
    <property type="match status" value="1"/>
</dbReference>
<dbReference type="Proteomes" id="UP000549134">
    <property type="component" value="Unassembled WGS sequence"/>
</dbReference>
<comment type="caution">
    <text evidence="1">The sequence shown here is derived from an EMBL/GenBank/DDBJ whole genome shotgun (WGS) entry which is preliminary data.</text>
</comment>
<sequence>MRYLKVAAQDRGRNGKADTVVLNFFRQLPGGPEELSHEAIAVDISADRVVDVLCSGDINRDGENDVLDKRLLDVFADAFLQLNWFNTGNRWQRTMVIRVEHFAKSGAPNAVRMEFHEHARVPCQDSLVYQAAAYDADGNGVLESFTNSDVDFDGVAGKADKALIRRLCTTFLDFNWY</sequence>
<evidence type="ECO:0000313" key="2">
    <source>
        <dbReference type="Proteomes" id="UP000549134"/>
    </source>
</evidence>
<protein>
    <submittedName>
        <fullName evidence="1">Uncharacterized protein</fullName>
    </submittedName>
</protein>
<proteinExistence type="predicted"/>
<gene>
    <name evidence="1" type="ORF">HX787_03220</name>
</gene>
<organism evidence="1 2">
    <name type="scientific">Pseudomonas tolaasii</name>
    <dbReference type="NCBI Taxonomy" id="29442"/>
    <lineage>
        <taxon>Bacteria</taxon>
        <taxon>Pseudomonadati</taxon>
        <taxon>Pseudomonadota</taxon>
        <taxon>Gammaproteobacteria</taxon>
        <taxon>Pseudomonadales</taxon>
        <taxon>Pseudomonadaceae</taxon>
        <taxon>Pseudomonas</taxon>
    </lineage>
</organism>
<dbReference type="AlphaFoldDB" id="A0A7Y8AK40"/>
<dbReference type="InterPro" id="IPR028994">
    <property type="entry name" value="Integrin_alpha_N"/>
</dbReference>
<dbReference type="EMBL" id="JACAQK010000003">
    <property type="protein sequence ID" value="NWD34854.1"/>
    <property type="molecule type" value="Genomic_DNA"/>
</dbReference>
<evidence type="ECO:0000313" key="1">
    <source>
        <dbReference type="EMBL" id="NWD34854.1"/>
    </source>
</evidence>
<dbReference type="GeneID" id="55844370"/>
<name>A0A7Y8AK40_PSETO</name>
<reference evidence="1 2" key="1">
    <citation type="submission" date="2020-04" db="EMBL/GenBank/DDBJ databases">
        <title>Molecular characterization of pseudomonads from Agaricus bisporus reveal novel blotch 2 pathogens in Western Europe.</title>
        <authorList>
            <person name="Taparia T."/>
            <person name="Krijger M."/>
            <person name="Haynes E."/>
            <person name="Elpinstone J.G."/>
            <person name="Noble R."/>
            <person name="Van Der Wolf J."/>
        </authorList>
    </citation>
    <scope>NUCLEOTIDE SEQUENCE [LARGE SCALE GENOMIC DNA]</scope>
    <source>
        <strain evidence="1 2">IPO3746</strain>
    </source>
</reference>
<dbReference type="RefSeq" id="WP_016972985.1">
    <property type="nucleotide sequence ID" value="NZ_CP020369.1"/>
</dbReference>
<accession>A0A7Y8AK40</accession>